<dbReference type="EMBL" id="BKAG01000007">
    <property type="protein sequence ID" value="GEP42075.1"/>
    <property type="molecule type" value="Genomic_DNA"/>
</dbReference>
<accession>A0A512M5R2</accession>
<organism evidence="2 3">
    <name type="scientific">Brevifollis gellanilyticus</name>
    <dbReference type="NCBI Taxonomy" id="748831"/>
    <lineage>
        <taxon>Bacteria</taxon>
        <taxon>Pseudomonadati</taxon>
        <taxon>Verrucomicrobiota</taxon>
        <taxon>Verrucomicrobiia</taxon>
        <taxon>Verrucomicrobiales</taxon>
        <taxon>Verrucomicrobiaceae</taxon>
    </lineage>
</organism>
<sequence>MKLIESIVVGAMLVLLVPAVAGGIYEIVKQGPSDSFLFGILVFGLPVIIVGLITLPVAIYRAPRVRQVCRLLLVFMIGMVFVIRTLNQRRWSNRPPADLQT</sequence>
<evidence type="ECO:0000313" key="3">
    <source>
        <dbReference type="Proteomes" id="UP000321577"/>
    </source>
</evidence>
<name>A0A512M5R2_9BACT</name>
<evidence type="ECO:0000313" key="2">
    <source>
        <dbReference type="EMBL" id="GEP42075.1"/>
    </source>
</evidence>
<dbReference type="AlphaFoldDB" id="A0A512M5R2"/>
<evidence type="ECO:0000256" key="1">
    <source>
        <dbReference type="SAM" id="Phobius"/>
    </source>
</evidence>
<dbReference type="RefSeq" id="WP_146849679.1">
    <property type="nucleotide sequence ID" value="NZ_BKAG01000007.1"/>
</dbReference>
<feature type="transmembrane region" description="Helical" evidence="1">
    <location>
        <begin position="37"/>
        <end position="60"/>
    </location>
</feature>
<keyword evidence="1" id="KW-1133">Transmembrane helix</keyword>
<gene>
    <name evidence="2" type="ORF">BGE01nite_13660</name>
</gene>
<feature type="transmembrane region" description="Helical" evidence="1">
    <location>
        <begin position="67"/>
        <end position="86"/>
    </location>
</feature>
<proteinExistence type="predicted"/>
<dbReference type="Proteomes" id="UP000321577">
    <property type="component" value="Unassembled WGS sequence"/>
</dbReference>
<keyword evidence="1" id="KW-0472">Membrane</keyword>
<comment type="caution">
    <text evidence="2">The sequence shown here is derived from an EMBL/GenBank/DDBJ whole genome shotgun (WGS) entry which is preliminary data.</text>
</comment>
<protein>
    <submittedName>
        <fullName evidence="2">Uncharacterized protein</fullName>
    </submittedName>
</protein>
<reference evidence="2 3" key="1">
    <citation type="submission" date="2019-07" db="EMBL/GenBank/DDBJ databases">
        <title>Whole genome shotgun sequence of Brevifollis gellanilyticus NBRC 108608.</title>
        <authorList>
            <person name="Hosoyama A."/>
            <person name="Uohara A."/>
            <person name="Ohji S."/>
            <person name="Ichikawa N."/>
        </authorList>
    </citation>
    <scope>NUCLEOTIDE SEQUENCE [LARGE SCALE GENOMIC DNA]</scope>
    <source>
        <strain evidence="2 3">NBRC 108608</strain>
    </source>
</reference>
<keyword evidence="3" id="KW-1185">Reference proteome</keyword>
<keyword evidence="1" id="KW-0812">Transmembrane</keyword>